<dbReference type="Proteomes" id="UP000011682">
    <property type="component" value="Unassembled WGS sequence"/>
</dbReference>
<keyword evidence="3" id="KW-1185">Reference proteome</keyword>
<evidence type="ECO:0000313" key="3">
    <source>
        <dbReference type="Proteomes" id="UP000011682"/>
    </source>
</evidence>
<keyword evidence="1" id="KW-1133">Transmembrane helix</keyword>
<sequence length="226" mass="22302">MSLLLCAGLVLPGVGRAAQESAPPIAAEERALPGRQDDAPRRLMTEEGYEDDSGEPVRSGAPRGVRILAEVGGGLVTSAALGLAGGLTGGLLCLGSANDDLDKLICLIPAGLGALVGVAVGFPLGVWWAGEAVGGNGSLLATLAGGLVGTLAGGMVLGVAAIRASGQGGELSPLATASLPLLGMAGCIVGYELSQHEPRRWAARGRLQPLLAVTPSGAVLGLSGLF</sequence>
<reference evidence="2" key="1">
    <citation type="submission" date="2013-05" db="EMBL/GenBank/DDBJ databases">
        <title>Genome assembly of Cystobacter fuscus DSM 2262.</title>
        <authorList>
            <person name="Sharma G."/>
            <person name="Khatri I."/>
            <person name="Kaur C."/>
            <person name="Mayilraj S."/>
            <person name="Subramanian S."/>
        </authorList>
    </citation>
    <scope>NUCLEOTIDE SEQUENCE [LARGE SCALE GENOMIC DNA]</scope>
    <source>
        <strain evidence="2">DSM 2262</strain>
    </source>
</reference>
<name>S9QKV3_CYSF2</name>
<keyword evidence="1" id="KW-0472">Membrane</keyword>
<keyword evidence="1" id="KW-0812">Transmembrane</keyword>
<evidence type="ECO:0000313" key="2">
    <source>
        <dbReference type="EMBL" id="EPX57088.1"/>
    </source>
</evidence>
<feature type="transmembrane region" description="Helical" evidence="1">
    <location>
        <begin position="75"/>
        <end position="97"/>
    </location>
</feature>
<accession>S9QKV3</accession>
<protein>
    <submittedName>
        <fullName evidence="2">Uncharacterized protein</fullName>
    </submittedName>
</protein>
<proteinExistence type="predicted"/>
<organism evidence="2 3">
    <name type="scientific">Cystobacter fuscus (strain ATCC 25194 / DSM 2262 / NBRC 100088 / M29)</name>
    <dbReference type="NCBI Taxonomy" id="1242864"/>
    <lineage>
        <taxon>Bacteria</taxon>
        <taxon>Pseudomonadati</taxon>
        <taxon>Myxococcota</taxon>
        <taxon>Myxococcia</taxon>
        <taxon>Myxococcales</taxon>
        <taxon>Cystobacterineae</taxon>
        <taxon>Archangiaceae</taxon>
        <taxon>Cystobacter</taxon>
    </lineage>
</organism>
<feature type="transmembrane region" description="Helical" evidence="1">
    <location>
        <begin position="140"/>
        <end position="162"/>
    </location>
</feature>
<dbReference type="EMBL" id="ANAH02000064">
    <property type="protein sequence ID" value="EPX57088.1"/>
    <property type="molecule type" value="Genomic_DNA"/>
</dbReference>
<feature type="transmembrane region" description="Helical" evidence="1">
    <location>
        <begin position="104"/>
        <end position="128"/>
    </location>
</feature>
<evidence type="ECO:0000256" key="1">
    <source>
        <dbReference type="SAM" id="Phobius"/>
    </source>
</evidence>
<comment type="caution">
    <text evidence="2">The sequence shown here is derived from an EMBL/GenBank/DDBJ whole genome shotgun (WGS) entry which is preliminary data.</text>
</comment>
<dbReference type="AlphaFoldDB" id="S9QKV3"/>
<gene>
    <name evidence="2" type="ORF">D187_006842</name>
</gene>